<dbReference type="AlphaFoldDB" id="A0A2R8AI27"/>
<dbReference type="PROSITE" id="PS51257">
    <property type="entry name" value="PROKAR_LIPOPROTEIN"/>
    <property type="match status" value="1"/>
</dbReference>
<evidence type="ECO:0008006" key="3">
    <source>
        <dbReference type="Google" id="ProtNLM"/>
    </source>
</evidence>
<accession>A0A2R8AI27</accession>
<sequence>MSFLRHIPLAAATSITLLTGCNLHGEADLRAALGQYFTLGDTLSFESKMTCTAAVFRAALNDVKPEMPMAATSVETQKLFRSAGKAAVRAEGQTPHALTDEMLTSEDGAFGRQALAAAALVGKCLSDTDSQDFHRALTRPGATIAYDTGVGGVMILDPVERKLFFAAGDPL</sequence>
<gene>
    <name evidence="1" type="ORF">ALP8811_00671</name>
</gene>
<evidence type="ECO:0000313" key="1">
    <source>
        <dbReference type="EMBL" id="SPF75678.1"/>
    </source>
</evidence>
<dbReference type="RefSeq" id="WP_108855752.1">
    <property type="nucleotide sequence ID" value="NZ_OMOI01000001.1"/>
</dbReference>
<name>A0A2R8AI27_9RHOB</name>
<dbReference type="OrthoDB" id="7843485at2"/>
<organism evidence="1 2">
    <name type="scientific">Aliiroseovarius pelagivivens</name>
    <dbReference type="NCBI Taxonomy" id="1639690"/>
    <lineage>
        <taxon>Bacteria</taxon>
        <taxon>Pseudomonadati</taxon>
        <taxon>Pseudomonadota</taxon>
        <taxon>Alphaproteobacteria</taxon>
        <taxon>Rhodobacterales</taxon>
        <taxon>Paracoccaceae</taxon>
        <taxon>Aliiroseovarius</taxon>
    </lineage>
</organism>
<evidence type="ECO:0000313" key="2">
    <source>
        <dbReference type="Proteomes" id="UP000244911"/>
    </source>
</evidence>
<protein>
    <recommendedName>
        <fullName evidence="3">Lipoprotein</fullName>
    </recommendedName>
</protein>
<keyword evidence="2" id="KW-1185">Reference proteome</keyword>
<dbReference type="EMBL" id="OMOI01000001">
    <property type="protein sequence ID" value="SPF75678.1"/>
    <property type="molecule type" value="Genomic_DNA"/>
</dbReference>
<dbReference type="Proteomes" id="UP000244911">
    <property type="component" value="Unassembled WGS sequence"/>
</dbReference>
<proteinExistence type="predicted"/>
<reference evidence="1 2" key="1">
    <citation type="submission" date="2018-03" db="EMBL/GenBank/DDBJ databases">
        <authorList>
            <person name="Keele B.F."/>
        </authorList>
    </citation>
    <scope>NUCLEOTIDE SEQUENCE [LARGE SCALE GENOMIC DNA]</scope>
    <source>
        <strain evidence="1 2">CECT 8811</strain>
    </source>
</reference>